<dbReference type="Proteomes" id="UP001223646">
    <property type="component" value="Unassembled WGS sequence"/>
</dbReference>
<accession>A0AAW9SLL0</accession>
<keyword evidence="2" id="KW-0472">Membrane</keyword>
<feature type="transmembrane region" description="Helical" evidence="2">
    <location>
        <begin position="66"/>
        <end position="88"/>
    </location>
</feature>
<dbReference type="RefSeq" id="WP_187401454.1">
    <property type="nucleotide sequence ID" value="NZ_JASOOY020000027.1"/>
</dbReference>
<gene>
    <name evidence="3" type="ORF">QP460_007415</name>
</gene>
<dbReference type="AlphaFoldDB" id="A0AAW9SLL0"/>
<sequence length="292" mass="31868">MSNEQAENAGWAVPPQSPKQQPQQSPPQVVLPPQQSWQPAVSDSAITGATPRWKADEIVRKRADSVFRWAMSGAGVFAAFTVFIWMSILSPGQDLVVSLLGELGAWAFGLCGMVSLIGLGFSVYKTLQVLRDRATYARPLLSRTATDVRTMHMWPVRNITGPVVALAETGVTAVMGPGRFIWYLACVLWPLATGWFIAADVSRTYFQAGIITVLACVTTALTARLLRYVLAPEEVHRNIPVGAGRERTQPGFWSKGFIPSEATDEQGEAGAMAVDKQLFEGTASEFVDDFYK</sequence>
<organism evidence="3 4">
    <name type="scientific">Corynebacterium amycolatum</name>
    <dbReference type="NCBI Taxonomy" id="43765"/>
    <lineage>
        <taxon>Bacteria</taxon>
        <taxon>Bacillati</taxon>
        <taxon>Actinomycetota</taxon>
        <taxon>Actinomycetes</taxon>
        <taxon>Mycobacteriales</taxon>
        <taxon>Corynebacteriaceae</taxon>
        <taxon>Corynebacterium</taxon>
    </lineage>
</organism>
<name>A0AAW9SLL0_CORAY</name>
<proteinExistence type="predicted"/>
<feature type="transmembrane region" description="Helical" evidence="2">
    <location>
        <begin position="204"/>
        <end position="226"/>
    </location>
</feature>
<evidence type="ECO:0000256" key="1">
    <source>
        <dbReference type="SAM" id="MobiDB-lite"/>
    </source>
</evidence>
<comment type="caution">
    <text evidence="3">The sequence shown here is derived from an EMBL/GenBank/DDBJ whole genome shotgun (WGS) entry which is preliminary data.</text>
</comment>
<keyword evidence="2" id="KW-0812">Transmembrane</keyword>
<evidence type="ECO:0000256" key="2">
    <source>
        <dbReference type="SAM" id="Phobius"/>
    </source>
</evidence>
<feature type="transmembrane region" description="Helical" evidence="2">
    <location>
        <begin position="103"/>
        <end position="124"/>
    </location>
</feature>
<feature type="transmembrane region" description="Helical" evidence="2">
    <location>
        <begin position="180"/>
        <end position="198"/>
    </location>
</feature>
<keyword evidence="2" id="KW-1133">Transmembrane helix</keyword>
<reference evidence="3" key="1">
    <citation type="submission" date="2023-05" db="EMBL/GenBank/DDBJ databases">
        <authorList>
            <person name="Du J."/>
        </authorList>
    </citation>
    <scope>NUCLEOTIDE SEQUENCE</scope>
    <source>
        <strain evidence="3">UMB1064</strain>
    </source>
</reference>
<dbReference type="EMBL" id="JASOOY020000027">
    <property type="protein sequence ID" value="MEO3717412.1"/>
    <property type="molecule type" value="Genomic_DNA"/>
</dbReference>
<reference evidence="3" key="2">
    <citation type="submission" date="2024-05" db="EMBL/GenBank/DDBJ databases">
        <authorList>
            <person name="Wolfe A."/>
        </authorList>
    </citation>
    <scope>NUCLEOTIDE SEQUENCE</scope>
    <source>
        <strain evidence="3">UMB1064</strain>
    </source>
</reference>
<protein>
    <submittedName>
        <fullName evidence="3">Uncharacterized protein</fullName>
    </submittedName>
</protein>
<evidence type="ECO:0000313" key="3">
    <source>
        <dbReference type="EMBL" id="MEO3717412.1"/>
    </source>
</evidence>
<feature type="compositionally biased region" description="Low complexity" evidence="1">
    <location>
        <begin position="18"/>
        <end position="39"/>
    </location>
</feature>
<feature type="region of interest" description="Disordered" evidence="1">
    <location>
        <begin position="1"/>
        <end position="42"/>
    </location>
</feature>
<evidence type="ECO:0000313" key="4">
    <source>
        <dbReference type="Proteomes" id="UP001223646"/>
    </source>
</evidence>